<comment type="subcellular location">
    <subcellularLocation>
        <location evidence="1">Cell inner membrane</location>
        <topology evidence="1">Multi-pass membrane protein</topology>
    </subcellularLocation>
</comment>
<evidence type="ECO:0000256" key="5">
    <source>
        <dbReference type="ARBA" id="ARBA00022989"/>
    </source>
</evidence>
<evidence type="ECO:0000259" key="8">
    <source>
        <dbReference type="Pfam" id="PF06808"/>
    </source>
</evidence>
<comment type="caution">
    <text evidence="9">The sequence shown here is derived from an EMBL/GenBank/DDBJ whole genome shotgun (WGS) entry which is preliminary data.</text>
</comment>
<dbReference type="AlphaFoldDB" id="A0A0F9D6G1"/>
<organism evidence="9">
    <name type="scientific">marine sediment metagenome</name>
    <dbReference type="NCBI Taxonomy" id="412755"/>
    <lineage>
        <taxon>unclassified sequences</taxon>
        <taxon>metagenomes</taxon>
        <taxon>ecological metagenomes</taxon>
    </lineage>
</organism>
<gene>
    <name evidence="9" type="ORF">LCGC14_2526360</name>
</gene>
<feature type="transmembrane region" description="Helical" evidence="7">
    <location>
        <begin position="89"/>
        <end position="110"/>
    </location>
</feature>
<proteinExistence type="predicted"/>
<protein>
    <recommendedName>
        <fullName evidence="8">TRAP C4-dicarboxylate transport system permease DctM subunit domain-containing protein</fullName>
    </recommendedName>
</protein>
<accession>A0A0F9D6G1</accession>
<name>A0A0F9D6G1_9ZZZZ</name>
<evidence type="ECO:0000256" key="4">
    <source>
        <dbReference type="ARBA" id="ARBA00022692"/>
    </source>
</evidence>
<keyword evidence="2" id="KW-1003">Cell membrane</keyword>
<reference evidence="9" key="1">
    <citation type="journal article" date="2015" name="Nature">
        <title>Complex archaea that bridge the gap between prokaryotes and eukaryotes.</title>
        <authorList>
            <person name="Spang A."/>
            <person name="Saw J.H."/>
            <person name="Jorgensen S.L."/>
            <person name="Zaremba-Niedzwiedzka K."/>
            <person name="Martijn J."/>
            <person name="Lind A.E."/>
            <person name="van Eijk R."/>
            <person name="Schleper C."/>
            <person name="Guy L."/>
            <person name="Ettema T.J."/>
        </authorList>
    </citation>
    <scope>NUCLEOTIDE SEQUENCE</scope>
</reference>
<evidence type="ECO:0000313" key="9">
    <source>
        <dbReference type="EMBL" id="KKL13376.1"/>
    </source>
</evidence>
<evidence type="ECO:0000256" key="6">
    <source>
        <dbReference type="ARBA" id="ARBA00023136"/>
    </source>
</evidence>
<dbReference type="EMBL" id="LAZR01040879">
    <property type="protein sequence ID" value="KKL13376.1"/>
    <property type="molecule type" value="Genomic_DNA"/>
</dbReference>
<dbReference type="InterPro" id="IPR010656">
    <property type="entry name" value="DctM"/>
</dbReference>
<evidence type="ECO:0000256" key="7">
    <source>
        <dbReference type="SAM" id="Phobius"/>
    </source>
</evidence>
<dbReference type="GO" id="GO:0022857">
    <property type="term" value="F:transmembrane transporter activity"/>
    <property type="evidence" value="ECO:0007669"/>
    <property type="project" value="TreeGrafter"/>
</dbReference>
<dbReference type="PANTHER" id="PTHR33362:SF7">
    <property type="entry name" value="SLL1103 PROTEIN"/>
    <property type="match status" value="1"/>
</dbReference>
<feature type="transmembrane region" description="Helical" evidence="7">
    <location>
        <begin position="12"/>
        <end position="40"/>
    </location>
</feature>
<evidence type="ECO:0000256" key="2">
    <source>
        <dbReference type="ARBA" id="ARBA00022475"/>
    </source>
</evidence>
<sequence length="222" mass="23429">IEIPPVLATTLMFGAILVGLSMGHPVAFVLAGVATLFGFLGWGTDALYIFTGRVFDASTNHILIAIANFILMASFLGKSGITDRIFRSMMYLFGPMNGAIALASIVWCALKAACTGVIGASVVSMTILAMPVMLKYHYDKHLACGCIAAGGSLSILIPPSIMLVMMADQSGISVGKLFAAGVGPGLVLSILFFLYIVLVTTLNPDINAYLQVQKKFLPCTKT</sequence>
<keyword evidence="5 7" id="KW-1133">Transmembrane helix</keyword>
<keyword evidence="3" id="KW-0997">Cell inner membrane</keyword>
<dbReference type="GO" id="GO:0005886">
    <property type="term" value="C:plasma membrane"/>
    <property type="evidence" value="ECO:0007669"/>
    <property type="project" value="UniProtKB-SubCell"/>
</dbReference>
<feature type="transmembrane region" description="Helical" evidence="7">
    <location>
        <begin position="116"/>
        <end position="134"/>
    </location>
</feature>
<evidence type="ECO:0000256" key="3">
    <source>
        <dbReference type="ARBA" id="ARBA00022519"/>
    </source>
</evidence>
<keyword evidence="4 7" id="KW-0812">Transmembrane</keyword>
<dbReference type="InterPro" id="IPR004681">
    <property type="entry name" value="TRAP_DctM"/>
</dbReference>
<feature type="non-terminal residue" evidence="9">
    <location>
        <position position="1"/>
    </location>
</feature>
<keyword evidence="6 7" id="KW-0472">Membrane</keyword>
<dbReference type="PANTHER" id="PTHR33362">
    <property type="entry name" value="SIALIC ACID TRAP TRANSPORTER PERMEASE PROTEIN SIAT-RELATED"/>
    <property type="match status" value="1"/>
</dbReference>
<dbReference type="Pfam" id="PF06808">
    <property type="entry name" value="DctM"/>
    <property type="match status" value="1"/>
</dbReference>
<feature type="transmembrane region" description="Helical" evidence="7">
    <location>
        <begin position="177"/>
        <end position="198"/>
    </location>
</feature>
<feature type="transmembrane region" description="Helical" evidence="7">
    <location>
        <begin position="60"/>
        <end position="77"/>
    </location>
</feature>
<feature type="domain" description="TRAP C4-dicarboxylate transport system permease DctM subunit" evidence="8">
    <location>
        <begin position="13"/>
        <end position="201"/>
    </location>
</feature>
<evidence type="ECO:0000256" key="1">
    <source>
        <dbReference type="ARBA" id="ARBA00004429"/>
    </source>
</evidence>
<feature type="transmembrane region" description="Helical" evidence="7">
    <location>
        <begin position="141"/>
        <end position="165"/>
    </location>
</feature>